<dbReference type="PANTHER" id="PTHR14374:SF0">
    <property type="entry name" value="TRAFFICKING PROTEIN PARTICLE COMPLEX SUBUNIT 11"/>
    <property type="match status" value="1"/>
</dbReference>
<dbReference type="PANTHER" id="PTHR14374">
    <property type="entry name" value="FOIE GRAS"/>
    <property type="match status" value="1"/>
</dbReference>
<dbReference type="EMBL" id="UYSU01034820">
    <property type="protein sequence ID" value="VDL95120.1"/>
    <property type="molecule type" value="Genomic_DNA"/>
</dbReference>
<gene>
    <name evidence="1" type="ORF">SSLN_LOCUS8735</name>
</gene>
<dbReference type="AlphaFoldDB" id="A0A183SWY7"/>
<name>A0A183SWY7_SCHSO</name>
<dbReference type="OrthoDB" id="6278596at2759"/>
<evidence type="ECO:0000313" key="1">
    <source>
        <dbReference type="EMBL" id="VDL95120.1"/>
    </source>
</evidence>
<sequence length="925" mass="103022">MLDLGLRNVYSPNYNQQQQRANVGPFCNPNSLPPDHISSPAFAFDPCGYRRYPLPFVGNQKTNAFPTPSVDYPVGELLPNQLRSLNLPPFIPLAADPLVQLRASVPTYQPKHQRRRRSLVKWVRDAFNCCLPIANASVDWRVQHLRRIKAMRKSNFSKRFLAETNLAITGSRLDLNLLVKDTGNGVLSTGSVESLELESLQRRLKKWDFDEVRADNRTMYQARLVDCSRGDGGAGFQGPVFFEPPFAGSNWNNSRQKTPLSRSTPCLVSLLESREQNQTPASMELLKTHSSPSSPRFFLESSNTTLNEIEKLHIQELIFQDVDLLQVDWNLERQDASSTETTPKCLTVDATHLRSCIDVRAEFLRPSFAIDEPVHLLIYMKSFAPLPLTVHSVTVSLIHKLSSSSASLVRESEDVPGAPIDGSHSVYTTRCEWPVPLQLLSSDCLKAICFDLDPQMLASTVQVESLEVILLTRTPGGERQKCTVTWSMLLLAPHTPEAMTSPTLTDRSCKYTARVADFKSELAKLCIDPPSAEKSLDFLPKWEHLANRTVASINPRDSKLELNLRHCPPVLCNEEYAVLCCVQNTESSEISSLLLTANLLERSTEKAAESLAGQESQATNADQGGFVVLGQYRAQLLQKSGALTTAGASSLSEVQVCATLAPESEFVCPLFLRCPSPGDRILRVDASYSLRIPVQPPQATLFTCSYHKRADGTNGCFVESSPLSQKPKVALSIIAKCTQSKRVQLTVLPPFDFSWRILSLQHSLITTIIPEKPFVLEACIRNASPWNIEIAYAKPALSSEVATGVQVLIVLDNSANTDFVSLGHYVIRWRRLRPHLSQDPSFPESSFSQTDLKPLSCPLTDLSFNVELQMPAQALMHTPLPLKYTLENKTSFLQVSEILRFFYRGPELADKNELARNISAPLQFC</sequence>
<protein>
    <submittedName>
        <fullName evidence="3">TEA domain-containing protein</fullName>
    </submittedName>
</protein>
<dbReference type="WBParaSite" id="SSLN_0000907201-mRNA-1">
    <property type="protein sequence ID" value="SSLN_0000907201-mRNA-1"/>
    <property type="gene ID" value="SSLN_0000907201"/>
</dbReference>
<reference evidence="3" key="1">
    <citation type="submission" date="2016-06" db="UniProtKB">
        <authorList>
            <consortium name="WormBaseParasite"/>
        </authorList>
    </citation>
    <scope>IDENTIFICATION</scope>
</reference>
<organism evidence="3">
    <name type="scientific">Schistocephalus solidus</name>
    <name type="common">Tapeworm</name>
    <dbReference type="NCBI Taxonomy" id="70667"/>
    <lineage>
        <taxon>Eukaryota</taxon>
        <taxon>Metazoa</taxon>
        <taxon>Spiralia</taxon>
        <taxon>Lophotrochozoa</taxon>
        <taxon>Platyhelminthes</taxon>
        <taxon>Cestoda</taxon>
        <taxon>Eucestoda</taxon>
        <taxon>Diphyllobothriidea</taxon>
        <taxon>Diphyllobothriidae</taxon>
        <taxon>Schistocephalus</taxon>
    </lineage>
</organism>
<accession>A0A183SWY7</accession>
<evidence type="ECO:0000313" key="2">
    <source>
        <dbReference type="Proteomes" id="UP000275846"/>
    </source>
</evidence>
<proteinExistence type="predicted"/>
<dbReference type="STRING" id="70667.A0A183SWY7"/>
<dbReference type="Proteomes" id="UP000275846">
    <property type="component" value="Unassembled WGS sequence"/>
</dbReference>
<evidence type="ECO:0000313" key="3">
    <source>
        <dbReference type="WBParaSite" id="SSLN_0000907201-mRNA-1"/>
    </source>
</evidence>
<reference evidence="1 2" key="2">
    <citation type="submission" date="2018-11" db="EMBL/GenBank/DDBJ databases">
        <authorList>
            <consortium name="Pathogen Informatics"/>
        </authorList>
    </citation>
    <scope>NUCLEOTIDE SEQUENCE [LARGE SCALE GENOMIC DNA]</scope>
    <source>
        <strain evidence="1 2">NST_G2</strain>
    </source>
</reference>
<keyword evidence="2" id="KW-1185">Reference proteome</keyword>